<feature type="transmembrane region" description="Helical" evidence="2">
    <location>
        <begin position="547"/>
        <end position="564"/>
    </location>
</feature>
<dbReference type="EMBL" id="CP020330">
    <property type="protein sequence ID" value="AQZ50172.1"/>
    <property type="molecule type" value="Genomic_DNA"/>
</dbReference>
<gene>
    <name evidence="4" type="primary">siaT_8</name>
    <name evidence="4" type="ORF">Mame_00796</name>
</gene>
<keyword evidence="2" id="KW-1133">Transmembrane helix</keyword>
<feature type="domain" description="TRAP C4-dicarboxylate transport system permease DctM subunit" evidence="3">
    <location>
        <begin position="130"/>
        <end position="563"/>
    </location>
</feature>
<dbReference type="PANTHER" id="PTHR43849:SF2">
    <property type="entry name" value="BLL3936 PROTEIN"/>
    <property type="match status" value="1"/>
</dbReference>
<feature type="transmembrane region" description="Helical" evidence="2">
    <location>
        <begin position="604"/>
        <end position="622"/>
    </location>
</feature>
<feature type="transmembrane region" description="Helical" evidence="2">
    <location>
        <begin position="278"/>
        <end position="302"/>
    </location>
</feature>
<feature type="transmembrane region" description="Helical" evidence="2">
    <location>
        <begin position="634"/>
        <end position="651"/>
    </location>
</feature>
<dbReference type="NCBIfam" id="TIGR02123">
    <property type="entry name" value="TRAP_fused"/>
    <property type="match status" value="1"/>
</dbReference>
<dbReference type="InterPro" id="IPR011853">
    <property type="entry name" value="TRAP_DctM-Dct_fused"/>
</dbReference>
<reference evidence="4 5" key="1">
    <citation type="submission" date="2017-03" db="EMBL/GenBank/DDBJ databases">
        <title>Foreign affairs: Plasmid Transfer between Roseobacters and Rhizobia.</title>
        <authorList>
            <person name="Bartling P."/>
            <person name="Bunk B."/>
            <person name="Overmann J."/>
            <person name="Brinkmann H."/>
            <person name="Petersen J."/>
        </authorList>
    </citation>
    <scope>NUCLEOTIDE SEQUENCE [LARGE SCALE GENOMIC DNA]</scope>
    <source>
        <strain evidence="4 5">MACL11</strain>
    </source>
</reference>
<feature type="transmembrane region" description="Helical" evidence="2">
    <location>
        <begin position="195"/>
        <end position="215"/>
    </location>
</feature>
<accession>A0A1U9YXT1</accession>
<keyword evidence="5" id="KW-1185">Reference proteome</keyword>
<feature type="transmembrane region" description="Helical" evidence="2">
    <location>
        <begin position="418"/>
        <end position="443"/>
    </location>
</feature>
<dbReference type="Pfam" id="PF06808">
    <property type="entry name" value="DctM"/>
    <property type="match status" value="1"/>
</dbReference>
<feature type="transmembrane region" description="Helical" evidence="2">
    <location>
        <begin position="87"/>
        <end position="105"/>
    </location>
</feature>
<keyword evidence="1" id="KW-0813">Transport</keyword>
<name>A0A1U9YXT1_9HYPH</name>
<dbReference type="RefSeq" id="WP_018065325.1">
    <property type="nucleotide sequence ID" value="NZ_AQWH01000012.1"/>
</dbReference>
<dbReference type="eggNOG" id="COG4666">
    <property type="taxonomic scope" value="Bacteria"/>
</dbReference>
<dbReference type="InterPro" id="IPR010656">
    <property type="entry name" value="DctM"/>
</dbReference>
<evidence type="ECO:0000313" key="5">
    <source>
        <dbReference type="Proteomes" id="UP000191135"/>
    </source>
</evidence>
<keyword evidence="1" id="KW-0997">Cell inner membrane</keyword>
<dbReference type="GO" id="GO:0005886">
    <property type="term" value="C:plasma membrane"/>
    <property type="evidence" value="ECO:0007669"/>
    <property type="project" value="UniProtKB-SubCell"/>
</dbReference>
<dbReference type="AlphaFoldDB" id="A0A1U9YXT1"/>
<evidence type="ECO:0000256" key="2">
    <source>
        <dbReference type="SAM" id="Phobius"/>
    </source>
</evidence>
<dbReference type="STRING" id="1122214.Mame_00796"/>
<proteinExistence type="predicted"/>
<keyword evidence="2" id="KW-0812">Transmembrane</keyword>
<feature type="transmembrane region" description="Helical" evidence="2">
    <location>
        <begin position="235"/>
        <end position="257"/>
    </location>
</feature>
<comment type="function">
    <text evidence="1">Part of the tripartite ATP-independent periplasmic (TRAP) transport system.</text>
</comment>
<protein>
    <submittedName>
        <fullName evidence="4">Neu5Ac permease</fullName>
    </submittedName>
</protein>
<dbReference type="PANTHER" id="PTHR43849">
    <property type="entry name" value="BLL3936 PROTEIN"/>
    <property type="match status" value="1"/>
</dbReference>
<dbReference type="OrthoDB" id="9759894at2"/>
<evidence type="ECO:0000313" key="4">
    <source>
        <dbReference type="EMBL" id="AQZ50172.1"/>
    </source>
</evidence>
<feature type="transmembrane region" description="Helical" evidence="2">
    <location>
        <begin position="503"/>
        <end position="526"/>
    </location>
</feature>
<feature type="transmembrane region" description="Helical" evidence="2">
    <location>
        <begin position="117"/>
        <end position="134"/>
    </location>
</feature>
<feature type="transmembrane region" description="Helical" evidence="2">
    <location>
        <begin position="359"/>
        <end position="375"/>
    </location>
</feature>
<dbReference type="KEGG" id="mmed:Mame_00796"/>
<keyword evidence="2" id="KW-0472">Membrane</keyword>
<feature type="transmembrane region" description="Helical" evidence="2">
    <location>
        <begin position="141"/>
        <end position="159"/>
    </location>
</feature>
<organism evidence="4 5">
    <name type="scientific">Martelella mediterranea DSM 17316</name>
    <dbReference type="NCBI Taxonomy" id="1122214"/>
    <lineage>
        <taxon>Bacteria</taxon>
        <taxon>Pseudomonadati</taxon>
        <taxon>Pseudomonadota</taxon>
        <taxon>Alphaproteobacteria</taxon>
        <taxon>Hyphomicrobiales</taxon>
        <taxon>Aurantimonadaceae</taxon>
        <taxon>Martelella</taxon>
    </lineage>
</organism>
<feature type="transmembrane region" description="Helical" evidence="2">
    <location>
        <begin position="308"/>
        <end position="330"/>
    </location>
</feature>
<dbReference type="Proteomes" id="UP000191135">
    <property type="component" value="Chromosome"/>
</dbReference>
<dbReference type="GO" id="GO:0022857">
    <property type="term" value="F:transmembrane transporter activity"/>
    <property type="evidence" value="ECO:0007669"/>
    <property type="project" value="UniProtKB-UniRule"/>
</dbReference>
<keyword evidence="1" id="KW-1003">Cell membrane</keyword>
<feature type="transmembrane region" description="Helical" evidence="2">
    <location>
        <begin position="25"/>
        <end position="46"/>
    </location>
</feature>
<feature type="transmembrane region" description="Helical" evidence="2">
    <location>
        <begin position="570"/>
        <end position="592"/>
    </location>
</feature>
<evidence type="ECO:0000256" key="1">
    <source>
        <dbReference type="RuleBase" id="RU369079"/>
    </source>
</evidence>
<evidence type="ECO:0000259" key="3">
    <source>
        <dbReference type="Pfam" id="PF06808"/>
    </source>
</evidence>
<comment type="subcellular location">
    <subcellularLocation>
        <location evidence="1">Cell inner membrane</location>
        <topology evidence="1">Multi-pass membrane protein</topology>
    </subcellularLocation>
</comment>
<feature type="transmembrane region" description="Helical" evidence="2">
    <location>
        <begin position="381"/>
        <end position="397"/>
    </location>
</feature>
<feature type="transmembrane region" description="Helical" evidence="2">
    <location>
        <begin position="58"/>
        <end position="75"/>
    </location>
</feature>
<sequence length="663" mass="70329">MSEPEKIYHDGESTPTRQLPGPARWTVRVFTLILLVLGTNQTFNLGSHFGFTILENQYFYLVLALAIPMVFLLIPGFGGNTAKGPGIIDWALAAITVGTLAYFVIHSYDIVLLGWEMSPPQTAVIFSAILWALMLDAGRRAGGLILGLIVLFFSAYPLFADRMPGPISAFSSPFSYVAAYHAMSLESMLGIPLKAFANLVFGFVVFGAALEHTGAGRFFINLAFALLGHVRGGPAKVAILSSGLMGSLSGSVVTNVLTTGVMTIPAMRRVGMKGTTAAGIETCASTGGVLMPPVMGAAAFVMADFLQVPYATIAVSAAIPAFLYFMGLFIQIDARAARDGLKGIPVEELPKLKQTLKEGWHHVFAFGLLTFMLLVMQNEQYAPFYATAALLVINQIVSKTDRWGRKEVLHFIDSLARLFATLAATLAAVGMIVGGLSMTGLAATLVNDLLSIAGDSPLLLLIMGALTSLVLGTGMTATACYIFLAVMLAPALIQVGLDPLASHLFIFYWGMLSFITPPVALGAFAAASVANTPPMRTGFEAMKIGSIVYFIPFFFVFDPALIGHGSWGNIVLSLMLALFGVWMFAGGIQGYIMGIGPVFRDSPYAWILRLPLLIGAILIALPGEAIAGIGDLELLAIGLAVMSPVVIAALIQNRRGLSPTGAV</sequence>